<protein>
    <submittedName>
        <fullName evidence="2">Uncharacterized protein</fullName>
    </submittedName>
</protein>
<dbReference type="eggNOG" id="KOG2029">
    <property type="taxonomic scope" value="Eukaryota"/>
</dbReference>
<sequence>MTAVCKSIVERLWRKDIKRLGKDQNTKDIFSSEVVEAVEAENDLVEWLAFSGYMYVFDLRRQDYDSVKCLGVCRSSERQIPQQIQQPGLIISYTSPSKSSLPQNTSQKAKANKVSPRSFIQHHKYTARYNIFWHFVAGLLDDEGEDESTRFFQEIETEPIDLLGPSHQRLVMPCLSEAVSLPNWVRVNREERLLQWVLFECDFTKSSTFTREPELPEKVLQGALTASASRQPVCDSLSYSGRLLSEATMAALVELLKHEDGDIRNSVARILGNLSTLSKTTMNSLVELLKHKDGRVRRSATEALGKQSTLSETTTNALVELLKNEDSNVRHSAAEALRKQPTLFETTMAALVELFENENRSVRYSAAEALGKQPTLSETIMTALVELFKRGTVNYDIQLLKL</sequence>
<gene>
    <name evidence="2" type="ORF">CSUB01_12295</name>
</gene>
<dbReference type="HOGENOM" id="CLU_685137_0_0_1"/>
<dbReference type="SUPFAM" id="SSF48371">
    <property type="entry name" value="ARM repeat"/>
    <property type="match status" value="1"/>
</dbReference>
<name>A0A066XIM6_COLSU</name>
<dbReference type="InterPro" id="IPR011989">
    <property type="entry name" value="ARM-like"/>
</dbReference>
<keyword evidence="3" id="KW-1185">Reference proteome</keyword>
<evidence type="ECO:0000256" key="1">
    <source>
        <dbReference type="PROSITE-ProRule" id="PRU00259"/>
    </source>
</evidence>
<dbReference type="EMBL" id="JMSE01000571">
    <property type="protein sequence ID" value="KDN69043.1"/>
    <property type="molecule type" value="Genomic_DNA"/>
</dbReference>
<proteinExistence type="predicted"/>
<dbReference type="GO" id="GO:0016491">
    <property type="term" value="F:oxidoreductase activity"/>
    <property type="evidence" value="ECO:0007669"/>
    <property type="project" value="TreeGrafter"/>
</dbReference>
<dbReference type="Gene3D" id="1.25.10.10">
    <property type="entry name" value="Leucine-rich Repeat Variant"/>
    <property type="match status" value="1"/>
</dbReference>
<dbReference type="PANTHER" id="PTHR12697:SF5">
    <property type="entry name" value="DEOXYHYPUSINE HYDROXYLASE"/>
    <property type="match status" value="1"/>
</dbReference>
<feature type="repeat" description="ARM" evidence="1">
    <location>
        <begin position="247"/>
        <end position="275"/>
    </location>
</feature>
<dbReference type="STRING" id="1173701.A0A066XIM6"/>
<dbReference type="InterPro" id="IPR000225">
    <property type="entry name" value="Armadillo"/>
</dbReference>
<dbReference type="Pfam" id="PF13646">
    <property type="entry name" value="HEAT_2"/>
    <property type="match status" value="1"/>
</dbReference>
<evidence type="ECO:0000313" key="2">
    <source>
        <dbReference type="EMBL" id="KDN69043.1"/>
    </source>
</evidence>
<dbReference type="Proteomes" id="UP000027238">
    <property type="component" value="Unassembled WGS sequence"/>
</dbReference>
<dbReference type="PANTHER" id="PTHR12697">
    <property type="entry name" value="PBS LYASE HEAT-LIKE PROTEIN"/>
    <property type="match status" value="1"/>
</dbReference>
<accession>A0A066XIM6</accession>
<comment type="caution">
    <text evidence="2">The sequence shown here is derived from an EMBL/GenBank/DDBJ whole genome shotgun (WGS) entry which is preliminary data.</text>
</comment>
<dbReference type="OrthoDB" id="4848999at2759"/>
<evidence type="ECO:0000313" key="3">
    <source>
        <dbReference type="Proteomes" id="UP000027238"/>
    </source>
</evidence>
<dbReference type="AlphaFoldDB" id="A0A066XIM6"/>
<dbReference type="PROSITE" id="PS50176">
    <property type="entry name" value="ARM_REPEAT"/>
    <property type="match status" value="1"/>
</dbReference>
<organism evidence="2 3">
    <name type="scientific">Colletotrichum sublineola</name>
    <name type="common">Sorghum anthracnose fungus</name>
    <dbReference type="NCBI Taxonomy" id="1173701"/>
    <lineage>
        <taxon>Eukaryota</taxon>
        <taxon>Fungi</taxon>
        <taxon>Dikarya</taxon>
        <taxon>Ascomycota</taxon>
        <taxon>Pezizomycotina</taxon>
        <taxon>Sordariomycetes</taxon>
        <taxon>Hypocreomycetidae</taxon>
        <taxon>Glomerellales</taxon>
        <taxon>Glomerellaceae</taxon>
        <taxon>Colletotrichum</taxon>
        <taxon>Colletotrichum graminicola species complex</taxon>
    </lineage>
</organism>
<dbReference type="InterPro" id="IPR016024">
    <property type="entry name" value="ARM-type_fold"/>
</dbReference>
<reference evidence="3" key="1">
    <citation type="journal article" date="2014" name="Genome Announc.">
        <title>Draft genome sequence of Colletotrichum sublineola, a destructive pathogen of cultivated sorghum.</title>
        <authorList>
            <person name="Baroncelli R."/>
            <person name="Sanz-Martin J.M."/>
            <person name="Rech G.E."/>
            <person name="Sukno S.A."/>
            <person name="Thon M.R."/>
        </authorList>
    </citation>
    <scope>NUCLEOTIDE SEQUENCE [LARGE SCALE GENOMIC DNA]</scope>
    <source>
        <strain evidence="3">TX430BB</strain>
    </source>
</reference>